<dbReference type="PROSITE" id="PS01108">
    <property type="entry name" value="RIBOSOMAL_L24"/>
    <property type="match status" value="1"/>
</dbReference>
<comment type="similarity">
    <text evidence="1">Belongs to the universal ribosomal protein uL24 family.</text>
</comment>
<dbReference type="AlphaFoldDB" id="A0A0N5AQP3"/>
<dbReference type="GO" id="GO:1990904">
    <property type="term" value="C:ribonucleoprotein complex"/>
    <property type="evidence" value="ECO:0007669"/>
    <property type="project" value="UniProtKB-KW"/>
</dbReference>
<keyword evidence="2" id="KW-0689">Ribosomal protein</keyword>
<reference evidence="8" key="1">
    <citation type="submission" date="2017-02" db="UniProtKB">
        <authorList>
            <consortium name="WormBaseParasite"/>
        </authorList>
    </citation>
    <scope>IDENTIFICATION</scope>
</reference>
<evidence type="ECO:0000313" key="7">
    <source>
        <dbReference type="Proteomes" id="UP000046393"/>
    </source>
</evidence>
<dbReference type="Pfam" id="PF00467">
    <property type="entry name" value="KOW"/>
    <property type="match status" value="1"/>
</dbReference>
<dbReference type="CDD" id="cd06089">
    <property type="entry name" value="KOW_RPL26"/>
    <property type="match status" value="1"/>
</dbReference>
<dbReference type="GO" id="GO:0003735">
    <property type="term" value="F:structural constituent of ribosome"/>
    <property type="evidence" value="ECO:0007669"/>
    <property type="project" value="InterPro"/>
</dbReference>
<dbReference type="InterPro" id="IPR041988">
    <property type="entry name" value="Ribosomal_uL24_KOW"/>
</dbReference>
<dbReference type="InterPro" id="IPR008991">
    <property type="entry name" value="Translation_prot_SH3-like_sf"/>
</dbReference>
<dbReference type="InterPro" id="IPR003256">
    <property type="entry name" value="Ribosomal_uL24"/>
</dbReference>
<proteinExistence type="inferred from homology"/>
<dbReference type="STRING" id="451379.A0A0N5AQP3"/>
<keyword evidence="3" id="KW-0687">Ribonucleoprotein</keyword>
<evidence type="ECO:0000256" key="4">
    <source>
        <dbReference type="ARBA" id="ARBA00035283"/>
    </source>
</evidence>
<dbReference type="GO" id="GO:0006412">
    <property type="term" value="P:translation"/>
    <property type="evidence" value="ECO:0007669"/>
    <property type="project" value="InterPro"/>
</dbReference>
<accession>A0A0N5AQP3</accession>
<sequence length="280" mass="32661">MWLSRPLLIRTLLYPAAELDFAKNIPKEYVEKAKRTVPRKVYTNRFGAPDVIRWFLPPDDYVPGYARPWESGEFSKNTDRAARYHQKLLSNKFFIKRYNKFKRMDDSEWTIFPGDLVEVMVGADKGKQGIVIQVLRDTNSVYVEGLHRILKADLENAKKLGLAETLRWVEQPLDASKKQVKLVDPNTNEACDAKWILNGAKTEYLRISVQTGYEIPIPSQAYSTYEYLKPEAYVEVENKDTKAEDVLQRTYVPKLCSFEEEIMEDMGIQEDRVPKPTYWY</sequence>
<organism evidence="7 8">
    <name type="scientific">Syphacia muris</name>
    <dbReference type="NCBI Taxonomy" id="451379"/>
    <lineage>
        <taxon>Eukaryota</taxon>
        <taxon>Metazoa</taxon>
        <taxon>Ecdysozoa</taxon>
        <taxon>Nematoda</taxon>
        <taxon>Chromadorea</taxon>
        <taxon>Rhabditida</taxon>
        <taxon>Spirurina</taxon>
        <taxon>Oxyuridomorpha</taxon>
        <taxon>Oxyuroidea</taxon>
        <taxon>Oxyuridae</taxon>
        <taxon>Syphacia</taxon>
    </lineage>
</organism>
<keyword evidence="7" id="KW-1185">Reference proteome</keyword>
<evidence type="ECO:0000256" key="1">
    <source>
        <dbReference type="ARBA" id="ARBA00010618"/>
    </source>
</evidence>
<evidence type="ECO:0000256" key="2">
    <source>
        <dbReference type="ARBA" id="ARBA00022980"/>
    </source>
</evidence>
<protein>
    <recommendedName>
        <fullName evidence="4">Large ribosomal subunit protein uL24m</fullName>
    </recommendedName>
    <alternativeName>
        <fullName evidence="5">39S ribosomal protein L24, mitochondrial</fullName>
    </alternativeName>
</protein>
<dbReference type="Proteomes" id="UP000046393">
    <property type="component" value="Unplaced"/>
</dbReference>
<evidence type="ECO:0000256" key="5">
    <source>
        <dbReference type="ARBA" id="ARBA00035357"/>
    </source>
</evidence>
<dbReference type="InterPro" id="IPR014722">
    <property type="entry name" value="Rib_uL2_dom2"/>
</dbReference>
<evidence type="ECO:0000259" key="6">
    <source>
        <dbReference type="SMART" id="SM00739"/>
    </source>
</evidence>
<evidence type="ECO:0000256" key="3">
    <source>
        <dbReference type="ARBA" id="ARBA00023274"/>
    </source>
</evidence>
<evidence type="ECO:0000313" key="8">
    <source>
        <dbReference type="WBParaSite" id="SMUV_0000701401-mRNA-1"/>
    </source>
</evidence>
<dbReference type="InterPro" id="IPR005825">
    <property type="entry name" value="Ribosomal_uL24_CS"/>
</dbReference>
<dbReference type="WBParaSite" id="SMUV_0000701401-mRNA-1">
    <property type="protein sequence ID" value="SMUV_0000701401-mRNA-1"/>
    <property type="gene ID" value="SMUV_0000701401"/>
</dbReference>
<dbReference type="GO" id="GO:0005840">
    <property type="term" value="C:ribosome"/>
    <property type="evidence" value="ECO:0007669"/>
    <property type="project" value="UniProtKB-KW"/>
</dbReference>
<dbReference type="SUPFAM" id="SSF50104">
    <property type="entry name" value="Translation proteins SH3-like domain"/>
    <property type="match status" value="1"/>
</dbReference>
<dbReference type="GO" id="GO:0003723">
    <property type="term" value="F:RNA binding"/>
    <property type="evidence" value="ECO:0007669"/>
    <property type="project" value="InterPro"/>
</dbReference>
<feature type="domain" description="KOW" evidence="6">
    <location>
        <begin position="110"/>
        <end position="137"/>
    </location>
</feature>
<dbReference type="PANTHER" id="PTHR12903">
    <property type="entry name" value="MITOCHONDRIAL RIBOSOMAL PROTEIN L24"/>
    <property type="match status" value="1"/>
</dbReference>
<dbReference type="SMART" id="SM00739">
    <property type="entry name" value="KOW"/>
    <property type="match status" value="1"/>
</dbReference>
<dbReference type="Gene3D" id="2.30.30.30">
    <property type="match status" value="1"/>
</dbReference>
<dbReference type="InterPro" id="IPR005824">
    <property type="entry name" value="KOW"/>
</dbReference>
<name>A0A0N5AQP3_9BILA</name>